<dbReference type="Gene3D" id="1.25.10.10">
    <property type="entry name" value="Leucine-rich Repeat Variant"/>
    <property type="match status" value="1"/>
</dbReference>
<dbReference type="PANTHER" id="PTHR33546:SF1">
    <property type="entry name" value="LARGE, MULTIFUNCTIONAL SECRETED PROTEIN"/>
    <property type="match status" value="1"/>
</dbReference>
<feature type="signal peptide" evidence="5">
    <location>
        <begin position="1"/>
        <end position="22"/>
    </location>
</feature>
<dbReference type="Proteomes" id="UP000325286">
    <property type="component" value="Chromosome"/>
</dbReference>
<dbReference type="SUPFAM" id="SSF50952">
    <property type="entry name" value="Soluble quinoprotein glucose dehydrogenase"/>
    <property type="match status" value="1"/>
</dbReference>
<name>A0A5B9QLZ0_9BACT</name>
<keyword evidence="2 4" id="KW-0479">Metal-binding</keyword>
<dbReference type="SUPFAM" id="SSF48371">
    <property type="entry name" value="ARM repeat"/>
    <property type="match status" value="1"/>
</dbReference>
<gene>
    <name evidence="7" type="ORF">UC8_19670</name>
</gene>
<dbReference type="EMBL" id="CP042914">
    <property type="protein sequence ID" value="QEG39964.1"/>
    <property type="molecule type" value="Genomic_DNA"/>
</dbReference>
<feature type="domain" description="Cytochrome c" evidence="6">
    <location>
        <begin position="806"/>
        <end position="939"/>
    </location>
</feature>
<dbReference type="InterPro" id="IPR011042">
    <property type="entry name" value="6-blade_b-propeller_TolB-like"/>
</dbReference>
<dbReference type="NCBIfam" id="TIGR02603">
    <property type="entry name" value="CxxCH_TIGR02603"/>
    <property type="match status" value="1"/>
</dbReference>
<keyword evidence="3 4" id="KW-0408">Iron</keyword>
<dbReference type="InterPro" id="IPR036909">
    <property type="entry name" value="Cyt_c-like_dom_sf"/>
</dbReference>
<dbReference type="KEGG" id="rul:UC8_19670"/>
<keyword evidence="1 4" id="KW-0349">Heme</keyword>
<dbReference type="Pfam" id="PF13646">
    <property type="entry name" value="HEAT_2"/>
    <property type="match status" value="1"/>
</dbReference>
<dbReference type="Gene3D" id="2.120.10.30">
    <property type="entry name" value="TolB, C-terminal domain"/>
    <property type="match status" value="1"/>
</dbReference>
<protein>
    <submittedName>
        <fullName evidence="7">Cytochrome c</fullName>
    </submittedName>
</protein>
<dbReference type="InterPro" id="IPR013428">
    <property type="entry name" value="Membrane-bound_put_N"/>
</dbReference>
<accession>A0A5B9QLZ0</accession>
<dbReference type="InterPro" id="IPR011041">
    <property type="entry name" value="Quinoprot_gluc/sorb_DH_b-prop"/>
</dbReference>
<evidence type="ECO:0000256" key="5">
    <source>
        <dbReference type="SAM" id="SignalP"/>
    </source>
</evidence>
<dbReference type="GO" id="GO:0009055">
    <property type="term" value="F:electron transfer activity"/>
    <property type="evidence" value="ECO:0007669"/>
    <property type="project" value="InterPro"/>
</dbReference>
<evidence type="ECO:0000313" key="7">
    <source>
        <dbReference type="EMBL" id="QEG39964.1"/>
    </source>
</evidence>
<dbReference type="InterPro" id="IPR013427">
    <property type="entry name" value="Haem-bd_dom_put"/>
</dbReference>
<dbReference type="Pfam" id="PF23500">
    <property type="entry name" value="DUF7133"/>
    <property type="match status" value="1"/>
</dbReference>
<dbReference type="InterPro" id="IPR011989">
    <property type="entry name" value="ARM-like"/>
</dbReference>
<reference evidence="7 8" key="1">
    <citation type="submission" date="2019-08" db="EMBL/GenBank/DDBJ databases">
        <title>Deep-cultivation of Planctomycetes and their phenomic and genomic characterization uncovers novel biology.</title>
        <authorList>
            <person name="Wiegand S."/>
            <person name="Jogler M."/>
            <person name="Boedeker C."/>
            <person name="Pinto D."/>
            <person name="Vollmers J."/>
            <person name="Rivas-Marin E."/>
            <person name="Kohn T."/>
            <person name="Peeters S.H."/>
            <person name="Heuer A."/>
            <person name="Rast P."/>
            <person name="Oberbeckmann S."/>
            <person name="Bunk B."/>
            <person name="Jeske O."/>
            <person name="Meyerdierks A."/>
            <person name="Storesund J.E."/>
            <person name="Kallscheuer N."/>
            <person name="Luecker S."/>
            <person name="Lage O.M."/>
            <person name="Pohl T."/>
            <person name="Merkel B.J."/>
            <person name="Hornburger P."/>
            <person name="Mueller R.-W."/>
            <person name="Bruemmer F."/>
            <person name="Labrenz M."/>
            <person name="Spormann A.M."/>
            <person name="Op den Camp H."/>
            <person name="Overmann J."/>
            <person name="Amann R."/>
            <person name="Jetten M.S.M."/>
            <person name="Mascher T."/>
            <person name="Medema M.H."/>
            <person name="Devos D.P."/>
            <person name="Kaster A.-K."/>
            <person name="Ovreas L."/>
            <person name="Rohde M."/>
            <person name="Galperin M.Y."/>
            <person name="Jogler C."/>
        </authorList>
    </citation>
    <scope>NUCLEOTIDE SEQUENCE [LARGE SCALE GENOMIC DNA]</scope>
    <source>
        <strain evidence="7 8">UC8</strain>
    </source>
</reference>
<dbReference type="PROSITE" id="PS51007">
    <property type="entry name" value="CYTC"/>
    <property type="match status" value="1"/>
</dbReference>
<feature type="chain" id="PRO_5022835047" evidence="5">
    <location>
        <begin position="23"/>
        <end position="939"/>
    </location>
</feature>
<dbReference type="InterPro" id="IPR009056">
    <property type="entry name" value="Cyt_c-like_dom"/>
</dbReference>
<keyword evidence="8" id="KW-1185">Reference proteome</keyword>
<dbReference type="RefSeq" id="WP_068136429.1">
    <property type="nucleotide sequence ID" value="NZ_CP042914.1"/>
</dbReference>
<evidence type="ECO:0000256" key="3">
    <source>
        <dbReference type="ARBA" id="ARBA00023004"/>
    </source>
</evidence>
<proteinExistence type="predicted"/>
<sequence precursor="true">MRIFHLAIAVALLAALSTTACRAQQDFSDELPRIPPTEPEAALKTFQVADGFHLEPVAAEPLVTSPVAVEWDADGRMYVCEMRGYSEDRDAGISRITRLEDVDHDGTYDRSVVFVDELLWPTALFPFDGGLFVADAPNIYYFKDTDGDGVADVRHIALTGFNIHNVQGLLNSFHWGLDNRIHVACGTVGGKVHRGQDDPSTAVEVRGRDIAFDPRTYEFERTSGGAQHGMCFDDWGRKFASSNSDHIQQVMYEDRYIARNPQLKAPNSRLSIAVDGPQAEVFRTSPVEPWRIVRTRLRVSGQVRGPVEGGGRAAGYFTGATGITIYRGDAWPQQWKGTAIVGDVGSNLVHRKRLEPNGVAFKAHRIDEKSEFVTSNDIWFRPAQFANAPDGTLHIIDVCREVIEHPASLPPDIKKHLDLTAGRDRGRIYRLAPDGYRFRPAPSLSTAPTQTLVTLLQHANAWHRETAARLLYERQDRSAIAAIEALAGNASLPQGRLHAMYALAGMDALDEDVLLARLRDEHPQVRRHAIRLTEPLLDSPALQAAVLQHVDDESLDVRYQLAFTLGYLPAEKRIAPLARLLQADRDDSWMRMAVLSSIGDDTDQLFVTLAEQTGADAAFVLPLIGDQIADKAKTDAAVRDALSSLLTDLQRVAGDEQQPPAARRQAISGLQFGDFEALEATFAELLDGRQPLSVQRQALTTLGRFADQQVATMVLEVWPGLSPQLRQVATEILFSRPAFTAALFDALDDQQIAVSEIAPTRLKLAAESGNESIRARAASYLSHRGGKGESRQAVIDAYRKSLNMAADAARGRAVFRKQCAGCHAAEGVGHETGPKLATLQSRGAETILVNLLDPNREVNPQYLNYVVLTVDGRTLTGMITAESATSVTLRRADAATDTVLREDIEQIRSTGVSLMPEGLEENMDPQAVADLLRYLMELK</sequence>
<dbReference type="InterPro" id="IPR016024">
    <property type="entry name" value="ARM-type_fold"/>
</dbReference>
<evidence type="ECO:0000259" key="6">
    <source>
        <dbReference type="PROSITE" id="PS51007"/>
    </source>
</evidence>
<evidence type="ECO:0000313" key="8">
    <source>
        <dbReference type="Proteomes" id="UP000325286"/>
    </source>
</evidence>
<dbReference type="AlphaFoldDB" id="A0A5B9QLZ0"/>
<dbReference type="OrthoDB" id="230287at2"/>
<dbReference type="InterPro" id="IPR055557">
    <property type="entry name" value="DUF7133"/>
</dbReference>
<dbReference type="SUPFAM" id="SSF46626">
    <property type="entry name" value="Cytochrome c"/>
    <property type="match status" value="1"/>
</dbReference>
<keyword evidence="5" id="KW-0732">Signal</keyword>
<dbReference type="GO" id="GO:0046872">
    <property type="term" value="F:metal ion binding"/>
    <property type="evidence" value="ECO:0007669"/>
    <property type="project" value="UniProtKB-KW"/>
</dbReference>
<evidence type="ECO:0000256" key="2">
    <source>
        <dbReference type="ARBA" id="ARBA00022723"/>
    </source>
</evidence>
<organism evidence="7 8">
    <name type="scientific">Roseimaritima ulvae</name>
    <dbReference type="NCBI Taxonomy" id="980254"/>
    <lineage>
        <taxon>Bacteria</taxon>
        <taxon>Pseudomonadati</taxon>
        <taxon>Planctomycetota</taxon>
        <taxon>Planctomycetia</taxon>
        <taxon>Pirellulales</taxon>
        <taxon>Pirellulaceae</taxon>
        <taxon>Roseimaritima</taxon>
    </lineage>
</organism>
<dbReference type="PANTHER" id="PTHR33546">
    <property type="entry name" value="LARGE, MULTIFUNCTIONAL SECRETED PROTEIN-RELATED"/>
    <property type="match status" value="1"/>
</dbReference>
<dbReference type="NCBIfam" id="TIGR02604">
    <property type="entry name" value="Piru_Ver_Nterm"/>
    <property type="match status" value="1"/>
</dbReference>
<dbReference type="GO" id="GO:0020037">
    <property type="term" value="F:heme binding"/>
    <property type="evidence" value="ECO:0007669"/>
    <property type="project" value="InterPro"/>
</dbReference>
<dbReference type="PROSITE" id="PS51257">
    <property type="entry name" value="PROKAR_LIPOPROTEIN"/>
    <property type="match status" value="1"/>
</dbReference>
<evidence type="ECO:0000256" key="1">
    <source>
        <dbReference type="ARBA" id="ARBA00022617"/>
    </source>
</evidence>
<evidence type="ECO:0000256" key="4">
    <source>
        <dbReference type="PROSITE-ProRule" id="PRU00433"/>
    </source>
</evidence>
<dbReference type="Pfam" id="PF00034">
    <property type="entry name" value="Cytochrom_C"/>
    <property type="match status" value="1"/>
</dbReference>
<dbReference type="Gene3D" id="1.10.760.10">
    <property type="entry name" value="Cytochrome c-like domain"/>
    <property type="match status" value="1"/>
</dbReference>